<dbReference type="PANTHER" id="PTHR12356:SF3">
    <property type="entry name" value="NUCLEAR MIGRATION PROTEIN NUDC"/>
    <property type="match status" value="1"/>
</dbReference>
<evidence type="ECO:0000313" key="7">
    <source>
        <dbReference type="EMBL" id="KAJ5225555.1"/>
    </source>
</evidence>
<dbReference type="PANTHER" id="PTHR12356">
    <property type="entry name" value="NUCLEAR MOVEMENT PROTEIN NUDC"/>
    <property type="match status" value="1"/>
</dbReference>
<dbReference type="InterPro" id="IPR037898">
    <property type="entry name" value="NudC_fam"/>
</dbReference>
<dbReference type="SUPFAM" id="SSF49764">
    <property type="entry name" value="HSP20-like chaperones"/>
    <property type="match status" value="1"/>
</dbReference>
<dbReference type="AlphaFoldDB" id="A0A9W9NSU3"/>
<dbReference type="PROSITE" id="PS51203">
    <property type="entry name" value="CS"/>
    <property type="match status" value="1"/>
</dbReference>
<organism evidence="7 8">
    <name type="scientific">Penicillium chermesinum</name>
    <dbReference type="NCBI Taxonomy" id="63820"/>
    <lineage>
        <taxon>Eukaryota</taxon>
        <taxon>Fungi</taxon>
        <taxon>Dikarya</taxon>
        <taxon>Ascomycota</taxon>
        <taxon>Pezizomycotina</taxon>
        <taxon>Eurotiomycetes</taxon>
        <taxon>Eurotiomycetidae</taxon>
        <taxon>Eurotiales</taxon>
        <taxon>Aspergillaceae</taxon>
        <taxon>Penicillium</taxon>
    </lineage>
</organism>
<evidence type="ECO:0000256" key="4">
    <source>
        <dbReference type="ARBA" id="ARBA00068398"/>
    </source>
</evidence>
<comment type="subcellular location">
    <subcellularLocation>
        <location evidence="1">Cytoplasm</location>
    </subcellularLocation>
</comment>
<feature type="domain" description="CS" evidence="6">
    <location>
        <begin position="33"/>
        <end position="139"/>
    </location>
</feature>
<dbReference type="Proteomes" id="UP001150941">
    <property type="component" value="Unassembled WGS sequence"/>
</dbReference>
<dbReference type="GeneID" id="83203379"/>
<dbReference type="GO" id="GO:0051082">
    <property type="term" value="F:unfolded protein binding"/>
    <property type="evidence" value="ECO:0007669"/>
    <property type="project" value="TreeGrafter"/>
</dbReference>
<keyword evidence="8" id="KW-1185">Reference proteome</keyword>
<sequence length="212" mass="23968">MSSTDADQGPSPAELAERDRQEKERKAQEAAEQAQLPYKWTQTIRDVDVTAPIPANIKGRDMEVSLTKTKIRVAIKGQEPIIELLIPVFPICLYRAICLIRSWSMNLPGPWRPPPPPPGKEVNIHLDKSNKVEWWPHVVTSAPKIDVTKITPENSSLSDLDGETRAMVEKMMYDQRQKEAGGLTSDEQRKQDLLKKFQADHPEMDFSNAKMG</sequence>
<keyword evidence="2" id="KW-0963">Cytoplasm</keyword>
<feature type="region of interest" description="Disordered" evidence="5">
    <location>
        <begin position="1"/>
        <end position="34"/>
    </location>
</feature>
<dbReference type="EMBL" id="JAPQKS010000005">
    <property type="protein sequence ID" value="KAJ5225555.1"/>
    <property type="molecule type" value="Genomic_DNA"/>
</dbReference>
<comment type="caution">
    <text evidence="7">The sequence shown here is derived from an EMBL/GenBank/DDBJ whole genome shotgun (WGS) entry which is preliminary data.</text>
</comment>
<reference evidence="7" key="1">
    <citation type="submission" date="2022-11" db="EMBL/GenBank/DDBJ databases">
        <authorList>
            <person name="Petersen C."/>
        </authorList>
    </citation>
    <scope>NUCLEOTIDE SEQUENCE</scope>
    <source>
        <strain evidence="7">IBT 19713</strain>
    </source>
</reference>
<dbReference type="InterPro" id="IPR008978">
    <property type="entry name" value="HSP20-like_chaperone"/>
</dbReference>
<accession>A0A9W9NSU3</accession>
<dbReference type="Gene3D" id="2.60.40.790">
    <property type="match status" value="1"/>
</dbReference>
<reference evidence="7" key="2">
    <citation type="journal article" date="2023" name="IMA Fungus">
        <title>Comparative genomic study of the Penicillium genus elucidates a diverse pangenome and 15 lateral gene transfer events.</title>
        <authorList>
            <person name="Petersen C."/>
            <person name="Sorensen T."/>
            <person name="Nielsen M.R."/>
            <person name="Sondergaard T.E."/>
            <person name="Sorensen J.L."/>
            <person name="Fitzpatrick D.A."/>
            <person name="Frisvad J.C."/>
            <person name="Nielsen K.L."/>
        </authorList>
    </citation>
    <scope>NUCLEOTIDE SEQUENCE</scope>
    <source>
        <strain evidence="7">IBT 19713</strain>
    </source>
</reference>
<evidence type="ECO:0000313" key="8">
    <source>
        <dbReference type="Proteomes" id="UP001150941"/>
    </source>
</evidence>
<name>A0A9W9NSU3_9EURO</name>
<protein>
    <recommendedName>
        <fullName evidence="4">Nuclear movement protein nudC</fullName>
    </recommendedName>
</protein>
<evidence type="ECO:0000256" key="1">
    <source>
        <dbReference type="ARBA" id="ARBA00004496"/>
    </source>
</evidence>
<dbReference type="CDD" id="cd06467">
    <property type="entry name" value="p23_NUDC_like"/>
    <property type="match status" value="1"/>
</dbReference>
<dbReference type="RefSeq" id="XP_058328966.1">
    <property type="nucleotide sequence ID" value="XM_058476076.1"/>
</dbReference>
<feature type="compositionally biased region" description="Basic and acidic residues" evidence="5">
    <location>
        <begin position="15"/>
        <end position="29"/>
    </location>
</feature>
<dbReference type="GO" id="GO:0006457">
    <property type="term" value="P:protein folding"/>
    <property type="evidence" value="ECO:0007669"/>
    <property type="project" value="TreeGrafter"/>
</dbReference>
<dbReference type="FunFam" id="2.60.40.790:FF:000001">
    <property type="entry name" value="Nuclear migration protein nudC"/>
    <property type="match status" value="1"/>
</dbReference>
<dbReference type="Pfam" id="PF04969">
    <property type="entry name" value="CS"/>
    <property type="match status" value="1"/>
</dbReference>
<evidence type="ECO:0000256" key="3">
    <source>
        <dbReference type="ARBA" id="ARBA00059400"/>
    </source>
</evidence>
<gene>
    <name evidence="7" type="ORF">N7468_006780</name>
</gene>
<dbReference type="OrthoDB" id="416217at2759"/>
<proteinExistence type="predicted"/>
<dbReference type="GO" id="GO:0005737">
    <property type="term" value="C:cytoplasm"/>
    <property type="evidence" value="ECO:0007669"/>
    <property type="project" value="UniProtKB-SubCell"/>
</dbReference>
<comment type="function">
    <text evidence="3">Required for nuclear movement. May interact between microtubules and nuclei and/or may be involved in the generation of force used to move nuclei during interphase.</text>
</comment>
<evidence type="ECO:0000259" key="6">
    <source>
        <dbReference type="PROSITE" id="PS51203"/>
    </source>
</evidence>
<dbReference type="InterPro" id="IPR007052">
    <property type="entry name" value="CS_dom"/>
</dbReference>
<evidence type="ECO:0000256" key="5">
    <source>
        <dbReference type="SAM" id="MobiDB-lite"/>
    </source>
</evidence>
<evidence type="ECO:0000256" key="2">
    <source>
        <dbReference type="ARBA" id="ARBA00022490"/>
    </source>
</evidence>